<evidence type="ECO:0000256" key="9">
    <source>
        <dbReference type="ARBA" id="ARBA00023136"/>
    </source>
</evidence>
<dbReference type="Gene3D" id="3.40.50.80">
    <property type="entry name" value="Nucleotide-binding domain of ferredoxin-NADP reductase (FNR) module"/>
    <property type="match status" value="1"/>
</dbReference>
<dbReference type="GO" id="GO:0005886">
    <property type="term" value="C:plasma membrane"/>
    <property type="evidence" value="ECO:0007669"/>
    <property type="project" value="TreeGrafter"/>
</dbReference>
<dbReference type="VEuPathDB" id="FungiDB:CLCR_00776"/>
<dbReference type="GO" id="GO:0015677">
    <property type="term" value="P:copper ion import"/>
    <property type="evidence" value="ECO:0007669"/>
    <property type="project" value="TreeGrafter"/>
</dbReference>
<dbReference type="AlphaFoldDB" id="A0A1C1D130"/>
<name>A0A1C1D130_9EURO</name>
<keyword evidence="9 12" id="KW-0472">Membrane</keyword>
<dbReference type="InterPro" id="IPR013112">
    <property type="entry name" value="FAD-bd_8"/>
</dbReference>
<dbReference type="EMBL" id="LGRB01000004">
    <property type="protein sequence ID" value="OCT54426.1"/>
    <property type="molecule type" value="Genomic_DNA"/>
</dbReference>
<feature type="chain" id="PRO_5008651190" evidence="13">
    <location>
        <begin position="21"/>
        <end position="817"/>
    </location>
</feature>
<feature type="region of interest" description="Disordered" evidence="11">
    <location>
        <begin position="521"/>
        <end position="560"/>
    </location>
</feature>
<dbReference type="GO" id="GO:0006826">
    <property type="term" value="P:iron ion transport"/>
    <property type="evidence" value="ECO:0007669"/>
    <property type="project" value="TreeGrafter"/>
</dbReference>
<evidence type="ECO:0000256" key="12">
    <source>
        <dbReference type="SAM" id="Phobius"/>
    </source>
</evidence>
<dbReference type="VEuPathDB" id="FungiDB:G647_01689"/>
<feature type="transmembrane region" description="Helical" evidence="12">
    <location>
        <begin position="430"/>
        <end position="448"/>
    </location>
</feature>
<evidence type="ECO:0000256" key="1">
    <source>
        <dbReference type="ARBA" id="ARBA00004141"/>
    </source>
</evidence>
<feature type="transmembrane region" description="Helical" evidence="12">
    <location>
        <begin position="251"/>
        <end position="269"/>
    </location>
</feature>
<dbReference type="SUPFAM" id="SSF52343">
    <property type="entry name" value="Ferredoxin reductase-like, C-terminal NADP-linked domain"/>
    <property type="match status" value="1"/>
</dbReference>
<evidence type="ECO:0000256" key="10">
    <source>
        <dbReference type="ARBA" id="ARBA00023180"/>
    </source>
</evidence>
<dbReference type="Proteomes" id="UP000094526">
    <property type="component" value="Unassembled WGS sequence"/>
</dbReference>
<dbReference type="GO" id="GO:0000293">
    <property type="term" value="F:ferric-chelate reductase activity"/>
    <property type="evidence" value="ECO:0007669"/>
    <property type="project" value="UniProtKB-ARBA"/>
</dbReference>
<feature type="transmembrane region" description="Helical" evidence="12">
    <location>
        <begin position="331"/>
        <end position="349"/>
    </location>
</feature>
<keyword evidence="10" id="KW-0325">Glycoprotein</keyword>
<feature type="compositionally biased region" description="Polar residues" evidence="11">
    <location>
        <begin position="521"/>
        <end position="535"/>
    </location>
</feature>
<feature type="signal peptide" evidence="13">
    <location>
        <begin position="1"/>
        <end position="20"/>
    </location>
</feature>
<keyword evidence="3" id="KW-0813">Transport</keyword>
<dbReference type="CDD" id="cd06186">
    <property type="entry name" value="NOX_Duox_like_FAD_NADP"/>
    <property type="match status" value="1"/>
</dbReference>
<evidence type="ECO:0000256" key="8">
    <source>
        <dbReference type="ARBA" id="ARBA00023065"/>
    </source>
</evidence>
<dbReference type="SFLD" id="SFLDG01168">
    <property type="entry name" value="Ferric_reductase_subgroup_(FRE"/>
    <property type="match status" value="1"/>
</dbReference>
<dbReference type="InterPro" id="IPR013121">
    <property type="entry name" value="Fe_red_NAD-bd_6"/>
</dbReference>
<dbReference type="InterPro" id="IPR013130">
    <property type="entry name" value="Fe3_Rdtase_TM_dom"/>
</dbReference>
<feature type="transmembrane region" description="Helical" evidence="12">
    <location>
        <begin position="398"/>
        <end position="418"/>
    </location>
</feature>
<dbReference type="Pfam" id="PF08030">
    <property type="entry name" value="NAD_binding_6"/>
    <property type="match status" value="1"/>
</dbReference>
<comment type="similarity">
    <text evidence="2">Belongs to the ferric reductase (FRE) family.</text>
</comment>
<feature type="domain" description="FAD-binding FR-type" evidence="14">
    <location>
        <begin position="437"/>
        <end position="609"/>
    </location>
</feature>
<dbReference type="SFLD" id="SFLDS00052">
    <property type="entry name" value="Ferric_Reductase_Domain"/>
    <property type="match status" value="1"/>
</dbReference>
<evidence type="ECO:0000313" key="15">
    <source>
        <dbReference type="EMBL" id="OCT54426.1"/>
    </source>
</evidence>
<comment type="caution">
    <text evidence="15">The sequence shown here is derived from an EMBL/GenBank/DDBJ whole genome shotgun (WGS) entry which is preliminary data.</text>
</comment>
<sequence length="817" mass="91504">MAYLVAVWTFCLFLARVANATKYGTIGYGINMFHPFCCYACHDSLAMVYLNCTTFSESSGAHDGMSMKLLKRMDMDMAGSTSDDCYATDEPYLQSFAYCIQSHCDIEGLSYEKQNACFREMAANGLPVPSLEDSLPTVPPTEELAEHAMWLNKTMQVNEAYWKADRGTIDEFEHSEVYHVRFSIIVMSLSVGIPLLAGLWLWLTALLPTNLRQDGLVIWLQASFLLPALLRKRHAQPLPFRLGYLPNRSMAGLLTLYVILNIVFCAVPYRSVQPNTWFSNRNQEMAAYIGNRTGVLSFANMALAILFSTRNNPLMYLSGWSQTTFLAFHRWAARVAILQAVVHSIVYTADYCYYKDGGNAYYAEAAKPYFWWGIIATTAMGLMAGLSALPLRMYAYELFLGLHIVLAILSLVGSWYHVDLRFSKNWGYEVWLYIAFAFWAWDRLVRLFKVAYYNFPSGTSAQVELLPGTNVVMLTMFPGRHWKAHPGQHTFVYFPTLKRVWENHPFTILDWGMTSPLSQARLASNSSSGDQTPNKEGSVKQDLEPSTTARHRHCQPSPDDGTEARFYVRCLFRAQKGATGELRHALLKAQSPTTIPSLVEGPYGGLELPTRALLRHADRIICVAGGIGITYAASFAKQFAHERANLRASSPKDAAGTLFPRCKQFTLAWTVRELELFQYVRHNLLPDLSEGGLDDESLRYRFWITGTRTGEGSADTTSTAFETQPQSQPEPVILPDKTIQVTAETQTEKLITTVSGHRMDVAQVIAAESNASSSTLDTRVAVLVCGPGGLADEVRFQVARVARKGVLVDLIEETFSW</sequence>
<evidence type="ECO:0000256" key="13">
    <source>
        <dbReference type="SAM" id="SignalP"/>
    </source>
</evidence>
<dbReference type="Pfam" id="PF08022">
    <property type="entry name" value="FAD_binding_8"/>
    <property type="match status" value="1"/>
</dbReference>
<evidence type="ECO:0000256" key="11">
    <source>
        <dbReference type="SAM" id="MobiDB-lite"/>
    </source>
</evidence>
<reference evidence="16" key="1">
    <citation type="submission" date="2015-07" db="EMBL/GenBank/DDBJ databases">
        <authorList>
            <person name="Teixeira M.M."/>
            <person name="Souza R.C."/>
            <person name="Almeida L.G."/>
            <person name="Vicente V.A."/>
            <person name="de Hoog S."/>
            <person name="Bocca A.L."/>
            <person name="de Almeida S.R."/>
            <person name="Vasconcelos A.T."/>
            <person name="Felipe M.S."/>
        </authorList>
    </citation>
    <scope>NUCLEOTIDE SEQUENCE [LARGE SCALE GENOMIC DNA]</scope>
    <source>
        <strain evidence="16">KSF</strain>
    </source>
</reference>
<dbReference type="eggNOG" id="KOG0039">
    <property type="taxonomic scope" value="Eukaryota"/>
</dbReference>
<evidence type="ECO:0000256" key="3">
    <source>
        <dbReference type="ARBA" id="ARBA00022448"/>
    </source>
</evidence>
<dbReference type="GO" id="GO:0006879">
    <property type="term" value="P:intracellular iron ion homeostasis"/>
    <property type="evidence" value="ECO:0007669"/>
    <property type="project" value="TreeGrafter"/>
</dbReference>
<keyword evidence="13" id="KW-0732">Signal</keyword>
<keyword evidence="8" id="KW-0406">Ion transport</keyword>
<evidence type="ECO:0000256" key="7">
    <source>
        <dbReference type="ARBA" id="ARBA00023002"/>
    </source>
</evidence>
<dbReference type="PANTHER" id="PTHR32361:SF9">
    <property type="entry name" value="FERRIC REDUCTASE TRANSMEMBRANE COMPONENT 3-RELATED"/>
    <property type="match status" value="1"/>
</dbReference>
<dbReference type="OrthoDB" id="167398at2759"/>
<gene>
    <name evidence="15" type="ORF">CLCR_00776</name>
</gene>
<evidence type="ECO:0000313" key="16">
    <source>
        <dbReference type="Proteomes" id="UP000094526"/>
    </source>
</evidence>
<keyword evidence="16" id="KW-1185">Reference proteome</keyword>
<dbReference type="InterPro" id="IPR051410">
    <property type="entry name" value="Ferric/Cupric_Reductase"/>
</dbReference>
<dbReference type="Pfam" id="PF01794">
    <property type="entry name" value="Ferric_reduct"/>
    <property type="match status" value="1"/>
</dbReference>
<dbReference type="InterPro" id="IPR017927">
    <property type="entry name" value="FAD-bd_FR_type"/>
</dbReference>
<keyword evidence="7" id="KW-0560">Oxidoreductase</keyword>
<keyword evidence="6 12" id="KW-1133">Transmembrane helix</keyword>
<evidence type="ECO:0000256" key="5">
    <source>
        <dbReference type="ARBA" id="ARBA00022982"/>
    </source>
</evidence>
<proteinExistence type="inferred from homology"/>
<accession>A0A1C1D130</accession>
<dbReference type="PROSITE" id="PS51384">
    <property type="entry name" value="FAD_FR"/>
    <property type="match status" value="1"/>
</dbReference>
<evidence type="ECO:0000256" key="2">
    <source>
        <dbReference type="ARBA" id="ARBA00006278"/>
    </source>
</evidence>
<evidence type="ECO:0000256" key="6">
    <source>
        <dbReference type="ARBA" id="ARBA00022989"/>
    </source>
</evidence>
<evidence type="ECO:0000256" key="4">
    <source>
        <dbReference type="ARBA" id="ARBA00022692"/>
    </source>
</evidence>
<comment type="subcellular location">
    <subcellularLocation>
        <location evidence="1">Membrane</location>
        <topology evidence="1">Multi-pass membrane protein</topology>
    </subcellularLocation>
</comment>
<feature type="transmembrane region" description="Helical" evidence="12">
    <location>
        <begin position="182"/>
        <end position="203"/>
    </location>
</feature>
<dbReference type="STRING" id="86049.A0A1C1D130"/>
<keyword evidence="5" id="KW-0249">Electron transport</keyword>
<feature type="transmembrane region" description="Helical" evidence="12">
    <location>
        <begin position="289"/>
        <end position="310"/>
    </location>
</feature>
<protein>
    <submittedName>
        <fullName evidence="15">Ferric-chelate reductase</fullName>
    </submittedName>
</protein>
<feature type="transmembrane region" description="Helical" evidence="12">
    <location>
        <begin position="369"/>
        <end position="391"/>
    </location>
</feature>
<evidence type="ECO:0000259" key="14">
    <source>
        <dbReference type="PROSITE" id="PS51384"/>
    </source>
</evidence>
<keyword evidence="4 12" id="KW-0812">Transmembrane</keyword>
<organism evidence="15 16">
    <name type="scientific">Cladophialophora carrionii</name>
    <dbReference type="NCBI Taxonomy" id="86049"/>
    <lineage>
        <taxon>Eukaryota</taxon>
        <taxon>Fungi</taxon>
        <taxon>Dikarya</taxon>
        <taxon>Ascomycota</taxon>
        <taxon>Pezizomycotina</taxon>
        <taxon>Eurotiomycetes</taxon>
        <taxon>Chaetothyriomycetidae</taxon>
        <taxon>Chaetothyriales</taxon>
        <taxon>Herpotrichiellaceae</taxon>
        <taxon>Cladophialophora</taxon>
    </lineage>
</organism>
<dbReference type="InterPro" id="IPR039261">
    <property type="entry name" value="FNR_nucleotide-bd"/>
</dbReference>
<dbReference type="PANTHER" id="PTHR32361">
    <property type="entry name" value="FERRIC/CUPRIC REDUCTASE TRANSMEMBRANE COMPONENT"/>
    <property type="match status" value="1"/>
</dbReference>